<gene>
    <name evidence="1" type="ORF">NLG97_g4423</name>
</gene>
<sequence length="846" mass="93907">MTVTLGTAALDELVTDQAKQLHSLMSQLRSCGINGIVDLPQIVVIGEQNAGKSSVLEAISGVRFPVTAGLCTRFATEISFYKTEYSRVNVRIQRDVTGDRGVDNEPKVDATFDESAVAKDDLPELIQKAKERMGISDGGKGFSKDVLCVKIEGPDMVPLTLVDLPGIYANETETQTKEDIQTVDDLVNWYMAQSKSIMLVVVEANIDIARHVALAKARKHDPKQERTLGVVTKPDLTKGQGHVEADHIRLVRNQEPKHILELGWHVLRNRAEDEESTNDRDATEAKFLGSAPWNVIDEADRGIVKLRKKLSYILYKHTQGCLSTVIQDIQTNLQKRQAEDDALGTNRSDPRDQRAFLLAIATEFQRLLRDANIGHYADNFFGPLTSPRNRLRAELRAFHRAFAFVLRTTGHKLSVARPHDAEGDDEVGSKTDPELDPVPKGVSDFLDTHPYPFPPPKTVSRSELKQELEVLAAANEGRELPGCCNSELAIHLFRIQSGLWSDIAQLHIRSVATATQGFVERLLHYVVGGKNAQLTEERLLCDYVDVFFKQRNELLSKKLDELLMPYMEGYSMPLEDEFERLVSRWKTERLAKQLQQFSLTEPAKFDEAKQKDGKAKLLLVAMDLNLCQDDRTEDVIDMMQAYYEMSLHTFIDNVTNLAIESCLIQDLGTMFNPVEVGKMSDETLKRLAAEPEMAQSRRTRLAEEISALKEGLEMCRRSMPRAESAASPSPSLNVSLNKRESLFWSAAPPAQQSDELSKASPRTPEPTATNLIARSQQSRIEPESKSPSQNGTARVNPGKGTNQSPGSRLSEFGSSGSSAVDSAFPPKVGNSGTSTTNLGGLDPKNM</sequence>
<dbReference type="Proteomes" id="UP001148737">
    <property type="component" value="Unassembled WGS sequence"/>
</dbReference>
<comment type="caution">
    <text evidence="1">The sequence shown here is derived from an EMBL/GenBank/DDBJ whole genome shotgun (WGS) entry which is preliminary data.</text>
</comment>
<name>A0ACC1QXX3_9HYPO</name>
<organism evidence="1 2">
    <name type="scientific">Lecanicillium saksenae</name>
    <dbReference type="NCBI Taxonomy" id="468837"/>
    <lineage>
        <taxon>Eukaryota</taxon>
        <taxon>Fungi</taxon>
        <taxon>Dikarya</taxon>
        <taxon>Ascomycota</taxon>
        <taxon>Pezizomycotina</taxon>
        <taxon>Sordariomycetes</taxon>
        <taxon>Hypocreomycetidae</taxon>
        <taxon>Hypocreales</taxon>
        <taxon>Cordycipitaceae</taxon>
        <taxon>Lecanicillium</taxon>
    </lineage>
</organism>
<reference evidence="1" key="1">
    <citation type="submission" date="2022-07" db="EMBL/GenBank/DDBJ databases">
        <title>Genome Sequence of Lecanicillium saksenae.</title>
        <authorList>
            <person name="Buettner E."/>
        </authorList>
    </citation>
    <scope>NUCLEOTIDE SEQUENCE</scope>
    <source>
        <strain evidence="1">VT-O1</strain>
    </source>
</reference>
<protein>
    <submittedName>
        <fullName evidence="1">Uncharacterized protein</fullName>
    </submittedName>
</protein>
<evidence type="ECO:0000313" key="1">
    <source>
        <dbReference type="EMBL" id="KAJ3493910.1"/>
    </source>
</evidence>
<keyword evidence="2" id="KW-1185">Reference proteome</keyword>
<proteinExistence type="predicted"/>
<accession>A0ACC1QXX3</accession>
<dbReference type="EMBL" id="JANAKD010000435">
    <property type="protein sequence ID" value="KAJ3493910.1"/>
    <property type="molecule type" value="Genomic_DNA"/>
</dbReference>
<evidence type="ECO:0000313" key="2">
    <source>
        <dbReference type="Proteomes" id="UP001148737"/>
    </source>
</evidence>